<feature type="domain" description="NAD-dependent epimerase/dehydratase" evidence="1">
    <location>
        <begin position="3"/>
        <end position="186"/>
    </location>
</feature>
<dbReference type="PANTHER" id="PTHR48079:SF6">
    <property type="entry name" value="NAD(P)-BINDING DOMAIN-CONTAINING PROTEIN-RELATED"/>
    <property type="match status" value="1"/>
</dbReference>
<name>A0ABM7VAD1_9BACT</name>
<dbReference type="SUPFAM" id="SSF51735">
    <property type="entry name" value="NAD(P)-binding Rossmann-fold domains"/>
    <property type="match status" value="1"/>
</dbReference>
<dbReference type="Gene3D" id="3.40.50.720">
    <property type="entry name" value="NAD(P)-binding Rossmann-like Domain"/>
    <property type="match status" value="1"/>
</dbReference>
<dbReference type="EMBL" id="AP025292">
    <property type="protein sequence ID" value="BDC97869.1"/>
    <property type="molecule type" value="Genomic_DNA"/>
</dbReference>
<evidence type="ECO:0000313" key="3">
    <source>
        <dbReference type="Proteomes" id="UP001354989"/>
    </source>
</evidence>
<dbReference type="RefSeq" id="WP_332922176.1">
    <property type="nucleotide sequence ID" value="NZ_AP025292.1"/>
</dbReference>
<dbReference type="InterPro" id="IPR036291">
    <property type="entry name" value="NAD(P)-bd_dom_sf"/>
</dbReference>
<dbReference type="InterPro" id="IPR051783">
    <property type="entry name" value="NAD(P)-dependent_oxidoreduct"/>
</dbReference>
<gene>
    <name evidence="2" type="primary">hpnA</name>
    <name evidence="2" type="ORF">PEPS_01500</name>
</gene>
<keyword evidence="3" id="KW-1185">Reference proteome</keyword>
<dbReference type="InterPro" id="IPR001509">
    <property type="entry name" value="Epimerase_deHydtase"/>
</dbReference>
<evidence type="ECO:0000259" key="1">
    <source>
        <dbReference type="Pfam" id="PF01370"/>
    </source>
</evidence>
<protein>
    <submittedName>
        <fullName evidence="2">HpnA protein</fullName>
    </submittedName>
</protein>
<dbReference type="Proteomes" id="UP001354989">
    <property type="component" value="Chromosome"/>
</dbReference>
<sequence>MKVLVTGANGLLGSNVIRALLQKGYEPKAMVRPKANIKGFEGLNVEIFYGQLTNPDHIEEAMMDCQAVIHTAANTNMNGLTADFYAFNTNSTRALVETAVRQKIHRFIFVSTANAFGYGTKKSPGHEALPPSPVFMRTGYAKSKVNAQKIVLEAVQQQKLNAIIVNPSFIIGPYDAKPSSGRILLMANQWFAFAPPGGKNFVSAKDAATAIVNGLINGSAGEAFILAGENLSYRQFFKKCQQLNQLPKVIITLPKPLLKLGARFGVAWRSISGKAIELTPANAKILCVKNYYHASKAQKELMMPQSGIDQAIKEALAWFRTQNMIS</sequence>
<proteinExistence type="predicted"/>
<dbReference type="Pfam" id="PF01370">
    <property type="entry name" value="Epimerase"/>
    <property type="match status" value="1"/>
</dbReference>
<organism evidence="2 3">
    <name type="scientific">Persicobacter psychrovividus</name>
    <dbReference type="NCBI Taxonomy" id="387638"/>
    <lineage>
        <taxon>Bacteria</taxon>
        <taxon>Pseudomonadati</taxon>
        <taxon>Bacteroidota</taxon>
        <taxon>Cytophagia</taxon>
        <taxon>Cytophagales</taxon>
        <taxon>Persicobacteraceae</taxon>
        <taxon>Persicobacter</taxon>
    </lineage>
</organism>
<evidence type="ECO:0000313" key="2">
    <source>
        <dbReference type="EMBL" id="BDC97869.1"/>
    </source>
</evidence>
<reference evidence="2 3" key="1">
    <citation type="submission" date="2021-12" db="EMBL/GenBank/DDBJ databases">
        <title>Genome sequencing of bacteria with rrn-lacking chromosome and rrn-plasmid.</title>
        <authorList>
            <person name="Anda M."/>
            <person name="Iwasaki W."/>
        </authorList>
    </citation>
    <scope>NUCLEOTIDE SEQUENCE [LARGE SCALE GENOMIC DNA]</scope>
    <source>
        <strain evidence="2 3">NBRC 101262</strain>
    </source>
</reference>
<dbReference type="PANTHER" id="PTHR48079">
    <property type="entry name" value="PROTEIN YEEZ"/>
    <property type="match status" value="1"/>
</dbReference>
<accession>A0ABM7VAD1</accession>